<dbReference type="RefSeq" id="XP_001805279.1">
    <property type="nucleotide sequence ID" value="XM_001805227.1"/>
</dbReference>
<dbReference type="AlphaFoldDB" id="A0A7U2I2M7"/>
<reference evidence="3" key="1">
    <citation type="journal article" date="2021" name="BMC Genomics">
        <title>Chromosome-level genome assembly and manually-curated proteome of model necrotroph Parastagonospora nodorum Sn15 reveals a genome-wide trove of candidate effector homologs, and redundancy of virulence-related functions within an accessory chromosome.</title>
        <authorList>
            <person name="Bertazzoni S."/>
            <person name="Jones D.A.B."/>
            <person name="Phan H.T."/>
            <person name="Tan K.-C."/>
            <person name="Hane J.K."/>
        </authorList>
    </citation>
    <scope>NUCLEOTIDE SEQUENCE [LARGE SCALE GENOMIC DNA]</scope>
    <source>
        <strain evidence="3">SN15 / ATCC MYA-4574 / FGSC 10173)</strain>
    </source>
</reference>
<keyword evidence="3" id="KW-1185">Reference proteome</keyword>
<feature type="region of interest" description="Disordered" evidence="1">
    <location>
        <begin position="34"/>
        <end position="92"/>
    </location>
</feature>
<feature type="compositionally biased region" description="Basic and acidic residues" evidence="1">
    <location>
        <begin position="82"/>
        <end position="92"/>
    </location>
</feature>
<evidence type="ECO:0000313" key="3">
    <source>
        <dbReference type="Proteomes" id="UP000663193"/>
    </source>
</evidence>
<dbReference type="VEuPathDB" id="FungiDB:JI435_151160"/>
<organism evidence="2 3">
    <name type="scientific">Phaeosphaeria nodorum (strain SN15 / ATCC MYA-4574 / FGSC 10173)</name>
    <name type="common">Glume blotch fungus</name>
    <name type="synonym">Parastagonospora nodorum</name>
    <dbReference type="NCBI Taxonomy" id="321614"/>
    <lineage>
        <taxon>Eukaryota</taxon>
        <taxon>Fungi</taxon>
        <taxon>Dikarya</taxon>
        <taxon>Ascomycota</taxon>
        <taxon>Pezizomycotina</taxon>
        <taxon>Dothideomycetes</taxon>
        <taxon>Pleosporomycetidae</taxon>
        <taxon>Pleosporales</taxon>
        <taxon>Pleosporineae</taxon>
        <taxon>Phaeosphaeriaceae</taxon>
        <taxon>Parastagonospora</taxon>
    </lineage>
</organism>
<name>A0A7U2I2M7_PHANO</name>
<sequence>MSAPNQNQQPGLVASHAQYVKGAAEETIGNVTGNEAWKASGTQDKSQAVDAMKAASANRDPNAQGFGGIEEKAGNLVGCEGMQKEGVESKKE</sequence>
<evidence type="ECO:0000313" key="2">
    <source>
        <dbReference type="EMBL" id="QRC99554.1"/>
    </source>
</evidence>
<accession>A0A7U2I2M7</accession>
<gene>
    <name evidence="2" type="ORF">JI435_151160</name>
</gene>
<evidence type="ECO:0000256" key="1">
    <source>
        <dbReference type="SAM" id="MobiDB-lite"/>
    </source>
</evidence>
<protein>
    <submittedName>
        <fullName evidence="2">Uncharacterized protein</fullName>
    </submittedName>
</protein>
<dbReference type="Proteomes" id="UP000663193">
    <property type="component" value="Chromosome 10"/>
</dbReference>
<dbReference type="EMBL" id="CP069032">
    <property type="protein sequence ID" value="QRC99554.1"/>
    <property type="molecule type" value="Genomic_DNA"/>
</dbReference>
<dbReference type="KEGG" id="pno:SNOG_15116"/>
<dbReference type="OrthoDB" id="9999611at2759"/>
<dbReference type="OMA" id="ITGSHAW"/>
<proteinExistence type="predicted"/>